<evidence type="ECO:0000256" key="2">
    <source>
        <dbReference type="ARBA" id="ARBA00022692"/>
    </source>
</evidence>
<sequence>MTACHRTTSPWPDARSSSTSNRLLTEVRGARARGEVSPVDVTVAVLLIRLIVGVTIIAHGVNHWGGGGGIAGTAGWFSGPGLRLRTLQARLPAVTETGAGSLLTFGRCTSVPCRAVISVMLTFAFGVRSIAIGGLPPSPKGTVCVKAEAIQAGTRSPLRNSSVAASRSTGTDAATSALALNAHAALLSR</sequence>
<comment type="subcellular location">
    <subcellularLocation>
        <location evidence="1">Membrane</location>
        <topology evidence="1">Multi-pass membrane protein</topology>
    </subcellularLocation>
</comment>
<evidence type="ECO:0000313" key="6">
    <source>
        <dbReference type="EMBL" id="NKQ54427.1"/>
    </source>
</evidence>
<organism evidence="6 7">
    <name type="scientific">Amycolatopsis acididurans</name>
    <dbReference type="NCBI Taxonomy" id="2724524"/>
    <lineage>
        <taxon>Bacteria</taxon>
        <taxon>Bacillati</taxon>
        <taxon>Actinomycetota</taxon>
        <taxon>Actinomycetes</taxon>
        <taxon>Pseudonocardiales</taxon>
        <taxon>Pseudonocardiaceae</taxon>
        <taxon>Amycolatopsis</taxon>
    </lineage>
</organism>
<accession>A0ABX1J806</accession>
<evidence type="ECO:0000256" key="5">
    <source>
        <dbReference type="SAM" id="MobiDB-lite"/>
    </source>
</evidence>
<evidence type="ECO:0000256" key="4">
    <source>
        <dbReference type="ARBA" id="ARBA00023136"/>
    </source>
</evidence>
<feature type="region of interest" description="Disordered" evidence="5">
    <location>
        <begin position="1"/>
        <end position="22"/>
    </location>
</feature>
<keyword evidence="4" id="KW-0472">Membrane</keyword>
<evidence type="ECO:0000256" key="3">
    <source>
        <dbReference type="ARBA" id="ARBA00022989"/>
    </source>
</evidence>
<dbReference type="EMBL" id="JAAXLS010000009">
    <property type="protein sequence ID" value="NKQ54427.1"/>
    <property type="molecule type" value="Genomic_DNA"/>
</dbReference>
<keyword evidence="3" id="KW-1133">Transmembrane helix</keyword>
<reference evidence="6 7" key="1">
    <citation type="submission" date="2020-04" db="EMBL/GenBank/DDBJ databases">
        <title>Novel species.</title>
        <authorList>
            <person name="Teo W.F.A."/>
            <person name="Lipun K."/>
            <person name="Srisuk N."/>
            <person name="Duangmal K."/>
        </authorList>
    </citation>
    <scope>NUCLEOTIDE SEQUENCE [LARGE SCALE GENOMIC DNA]</scope>
    <source>
        <strain evidence="6 7">K13G38</strain>
    </source>
</reference>
<dbReference type="Proteomes" id="UP000715441">
    <property type="component" value="Unassembled WGS sequence"/>
</dbReference>
<comment type="caution">
    <text evidence="6">The sequence shown here is derived from an EMBL/GenBank/DDBJ whole genome shotgun (WGS) entry which is preliminary data.</text>
</comment>
<evidence type="ECO:0000313" key="7">
    <source>
        <dbReference type="Proteomes" id="UP000715441"/>
    </source>
</evidence>
<evidence type="ECO:0000256" key="1">
    <source>
        <dbReference type="ARBA" id="ARBA00004141"/>
    </source>
</evidence>
<name>A0ABX1J806_9PSEU</name>
<proteinExistence type="predicted"/>
<protein>
    <submittedName>
        <fullName evidence="6">DoxX family protein</fullName>
    </submittedName>
</protein>
<dbReference type="Pfam" id="PF07681">
    <property type="entry name" value="DoxX"/>
    <property type="match status" value="1"/>
</dbReference>
<keyword evidence="2" id="KW-0812">Transmembrane</keyword>
<keyword evidence="7" id="KW-1185">Reference proteome</keyword>
<gene>
    <name evidence="6" type="ORF">HFP15_16220</name>
</gene>
<dbReference type="InterPro" id="IPR032808">
    <property type="entry name" value="DoxX"/>
</dbReference>